<keyword evidence="2" id="KW-1133">Transmembrane helix</keyword>
<dbReference type="EMBL" id="FP929003">
    <property type="protein sequence ID" value="CBK42525.1"/>
    <property type="molecule type" value="Genomic_DNA"/>
</dbReference>
<feature type="compositionally biased region" description="Pro residues" evidence="1">
    <location>
        <begin position="198"/>
        <end position="209"/>
    </location>
</feature>
<organism evidence="3 4">
    <name type="scientific">Nitrospira defluvii</name>
    <dbReference type="NCBI Taxonomy" id="330214"/>
    <lineage>
        <taxon>Bacteria</taxon>
        <taxon>Pseudomonadati</taxon>
        <taxon>Nitrospirota</taxon>
        <taxon>Nitrospiria</taxon>
        <taxon>Nitrospirales</taxon>
        <taxon>Nitrospiraceae</taxon>
        <taxon>Nitrospira</taxon>
    </lineage>
</organism>
<evidence type="ECO:0000256" key="1">
    <source>
        <dbReference type="SAM" id="MobiDB-lite"/>
    </source>
</evidence>
<sequence>MRQGLRGNRIRRVMGVRGHLRNNDGITYLALMFSIVLIGISVSAAARQWTVMVQREKEADLMAKGIEIQNAIALYSNTMKIGRILPTEIYPQSLAELTRTPKPYLRRVYQDPMSGGDWEYMRAPTGGIMGVRSKSKAKPIKERDFPLAVRHFEGRKTYYDWMFQHPNPSSMSMLMPPMMGLAPGTMPMQPGPHGAAPGVPPTPGPARNP</sequence>
<keyword evidence="2" id="KW-0472">Membrane</keyword>
<feature type="region of interest" description="Disordered" evidence="1">
    <location>
        <begin position="184"/>
        <end position="209"/>
    </location>
</feature>
<keyword evidence="4" id="KW-1185">Reference proteome</keyword>
<protein>
    <recommendedName>
        <fullName evidence="5">Type II secretion system protein</fullName>
    </recommendedName>
</protein>
<evidence type="ECO:0000313" key="3">
    <source>
        <dbReference type="EMBL" id="CBK42525.1"/>
    </source>
</evidence>
<proteinExistence type="predicted"/>
<gene>
    <name evidence="3" type="ORF">NIDE2820</name>
</gene>
<dbReference type="AlphaFoldDB" id="D8PGY8"/>
<dbReference type="KEGG" id="nde:NIDE2820"/>
<keyword evidence="2" id="KW-0812">Transmembrane</keyword>
<dbReference type="HOGENOM" id="CLU_088953_0_1_0"/>
<accession>D8PGY8</accession>
<dbReference type="STRING" id="330214.NIDE2820"/>
<reference evidence="3 4" key="1">
    <citation type="journal article" date="2010" name="Proc. Natl. Acad. Sci. U.S.A.">
        <title>A Nitrospira metagenome illuminates the physiology and evolution of globally important nitrite-oxidizing bacteria.</title>
        <authorList>
            <person name="Lucker S."/>
            <person name="Wagner M."/>
            <person name="Maixner F."/>
            <person name="Pelletier E."/>
            <person name="Koch H."/>
            <person name="Vacherie B."/>
            <person name="Rattei T."/>
            <person name="Sinninghe Damste J."/>
            <person name="Spieck E."/>
            <person name="Le Paslier D."/>
            <person name="Daims H."/>
        </authorList>
    </citation>
    <scope>NUCLEOTIDE SEQUENCE [LARGE SCALE GENOMIC DNA]</scope>
</reference>
<evidence type="ECO:0000256" key="2">
    <source>
        <dbReference type="SAM" id="Phobius"/>
    </source>
</evidence>
<dbReference type="eggNOG" id="COG2165">
    <property type="taxonomic scope" value="Bacteria"/>
</dbReference>
<evidence type="ECO:0000313" key="4">
    <source>
        <dbReference type="Proteomes" id="UP000001660"/>
    </source>
</evidence>
<name>D8PGY8_9BACT</name>
<feature type="transmembrane region" description="Helical" evidence="2">
    <location>
        <begin position="26"/>
        <end position="46"/>
    </location>
</feature>
<feature type="compositionally biased region" description="Low complexity" evidence="1">
    <location>
        <begin position="184"/>
        <end position="197"/>
    </location>
</feature>
<evidence type="ECO:0008006" key="5">
    <source>
        <dbReference type="Google" id="ProtNLM"/>
    </source>
</evidence>
<dbReference type="Proteomes" id="UP000001660">
    <property type="component" value="Chromosome"/>
</dbReference>